<dbReference type="Proteomes" id="UP000226192">
    <property type="component" value="Unassembled WGS sequence"/>
</dbReference>
<dbReference type="OrthoDB" id="194358at2759"/>
<proteinExistence type="predicted"/>
<accession>A0A2C5YDT1</accession>
<evidence type="ECO:0000313" key="3">
    <source>
        <dbReference type="Proteomes" id="UP000226192"/>
    </source>
</evidence>
<dbReference type="AlphaFoldDB" id="A0A2C5YDT1"/>
<keyword evidence="3" id="KW-1185">Reference proteome</keyword>
<name>A0A2C5YDT1_9HYPO</name>
<gene>
    <name evidence="2" type="ORF">CDD81_5219</name>
</gene>
<reference evidence="2 3" key="1">
    <citation type="submission" date="2017-06" db="EMBL/GenBank/DDBJ databases">
        <title>Ant-infecting Ophiocordyceps genomes reveal a high diversity of potential behavioral manipulation genes and a possible major role for enterotoxins.</title>
        <authorList>
            <person name="De Bekker C."/>
            <person name="Evans H.C."/>
            <person name="Brachmann A."/>
            <person name="Hughes D.P."/>
        </authorList>
    </citation>
    <scope>NUCLEOTIDE SEQUENCE [LARGE SCALE GENOMIC DNA]</scope>
    <source>
        <strain evidence="2 3">Map64</strain>
    </source>
</reference>
<protein>
    <submittedName>
        <fullName evidence="2">Uncharacterized protein</fullName>
    </submittedName>
</protein>
<sequence>MDRSAPSLAKRYQGRSCQSRLRNRPVQQRWGSTSHSALQHKRGQSCASSNHQGSYAVATPCHEGQTPTLDFDTINTTNSAQSLSMAGFSTGGASSLSATDLNHVNSCFDSLLANDDPMSVFDFGDPMTSRDDGSSGYSQSGHMLSDSIDCLLPMDVDSRPHNTCHCPTCCCNGLASTTKASSDVSSDCSLEDRFDSIVEAIHKAGFENIDDMLLSYYTAGFDEDSEMFHEQRMSRRRGLPALLSKLRDTSTSWQQHERDGYQTEILTSAEDLLVSECRHLFESKVFKERLSHLRSGALHSPPPSSSASASSPPLTDGPGSDMFNVGSPSLFASDALHAKVWLSEELPNVWKLVSVLSGCRASSESVTSMLLTLCFADHLQMDQARQLLQRTAVWPG</sequence>
<feature type="region of interest" description="Disordered" evidence="1">
    <location>
        <begin position="296"/>
        <end position="320"/>
    </location>
</feature>
<comment type="caution">
    <text evidence="2">The sequence shown here is derived from an EMBL/GenBank/DDBJ whole genome shotgun (WGS) entry which is preliminary data.</text>
</comment>
<evidence type="ECO:0000256" key="1">
    <source>
        <dbReference type="SAM" id="MobiDB-lite"/>
    </source>
</evidence>
<organism evidence="2 3">
    <name type="scientific">Ophiocordyceps australis</name>
    <dbReference type="NCBI Taxonomy" id="1399860"/>
    <lineage>
        <taxon>Eukaryota</taxon>
        <taxon>Fungi</taxon>
        <taxon>Dikarya</taxon>
        <taxon>Ascomycota</taxon>
        <taxon>Pezizomycotina</taxon>
        <taxon>Sordariomycetes</taxon>
        <taxon>Hypocreomycetidae</taxon>
        <taxon>Hypocreales</taxon>
        <taxon>Ophiocordycipitaceae</taxon>
        <taxon>Ophiocordyceps</taxon>
    </lineage>
</organism>
<evidence type="ECO:0000313" key="2">
    <source>
        <dbReference type="EMBL" id="PHH66867.1"/>
    </source>
</evidence>
<feature type="compositionally biased region" description="Polar residues" evidence="1">
    <location>
        <begin position="15"/>
        <end position="37"/>
    </location>
</feature>
<dbReference type="EMBL" id="NJET01000004">
    <property type="protein sequence ID" value="PHH66867.1"/>
    <property type="molecule type" value="Genomic_DNA"/>
</dbReference>
<feature type="region of interest" description="Disordered" evidence="1">
    <location>
        <begin position="1"/>
        <end position="52"/>
    </location>
</feature>